<evidence type="ECO:0000313" key="8">
    <source>
        <dbReference type="EMBL" id="CCM03520.1"/>
    </source>
</evidence>
<dbReference type="SUPFAM" id="SSF57701">
    <property type="entry name" value="Zn2/Cys6 DNA-binding domain"/>
    <property type="match status" value="1"/>
</dbReference>
<dbReference type="OrthoDB" id="2123952at2759"/>
<dbReference type="Proteomes" id="UP000006352">
    <property type="component" value="Unassembled WGS sequence"/>
</dbReference>
<keyword evidence="5" id="KW-0539">Nucleus</keyword>
<name>J4GRE3_9APHY</name>
<evidence type="ECO:0000256" key="1">
    <source>
        <dbReference type="ARBA" id="ARBA00004123"/>
    </source>
</evidence>
<dbReference type="InParanoid" id="J4GRE3"/>
<dbReference type="RefSeq" id="XP_012182803.1">
    <property type="nucleotide sequence ID" value="XM_012327413.1"/>
</dbReference>
<dbReference type="PROSITE" id="PS50048">
    <property type="entry name" value="ZN2_CY6_FUNGAL_2"/>
    <property type="match status" value="1"/>
</dbReference>
<evidence type="ECO:0000256" key="4">
    <source>
        <dbReference type="ARBA" id="ARBA00023163"/>
    </source>
</evidence>
<proteinExistence type="predicted"/>
<protein>
    <recommendedName>
        <fullName evidence="7">Zn(2)-C6 fungal-type domain-containing protein</fullName>
    </recommendedName>
</protein>
<evidence type="ECO:0000256" key="3">
    <source>
        <dbReference type="ARBA" id="ARBA00023015"/>
    </source>
</evidence>
<keyword evidence="3" id="KW-0805">Transcription regulation</keyword>
<dbReference type="HOGENOM" id="CLU_267371_0_0_1"/>
<evidence type="ECO:0000256" key="2">
    <source>
        <dbReference type="ARBA" id="ARBA00022723"/>
    </source>
</evidence>
<gene>
    <name evidence="8" type="ORF">FIBRA_05654</name>
</gene>
<dbReference type="GeneID" id="24098431"/>
<evidence type="ECO:0000256" key="6">
    <source>
        <dbReference type="SAM" id="MobiDB-lite"/>
    </source>
</evidence>
<dbReference type="InterPro" id="IPR036864">
    <property type="entry name" value="Zn2-C6_fun-type_DNA-bd_sf"/>
</dbReference>
<dbReference type="InterPro" id="IPR050815">
    <property type="entry name" value="TF_fung"/>
</dbReference>
<dbReference type="InterPro" id="IPR040909">
    <property type="entry name" value="CHFR_Znf-CRD"/>
</dbReference>
<feature type="region of interest" description="Disordered" evidence="6">
    <location>
        <begin position="65"/>
        <end position="169"/>
    </location>
</feature>
<dbReference type="AlphaFoldDB" id="J4GRE3"/>
<feature type="region of interest" description="Disordered" evidence="6">
    <location>
        <begin position="201"/>
        <end position="264"/>
    </location>
</feature>
<accession>J4GRE3</accession>
<dbReference type="SMART" id="SM00066">
    <property type="entry name" value="GAL4"/>
    <property type="match status" value="1"/>
</dbReference>
<dbReference type="EMBL" id="HE797116">
    <property type="protein sequence ID" value="CCM03520.1"/>
    <property type="molecule type" value="Genomic_DNA"/>
</dbReference>
<dbReference type="Pfam" id="PF17979">
    <property type="entry name" value="zf-CRD"/>
    <property type="match status" value="1"/>
</dbReference>
<keyword evidence="9" id="KW-1185">Reference proteome</keyword>
<dbReference type="GO" id="GO:0000981">
    <property type="term" value="F:DNA-binding transcription factor activity, RNA polymerase II-specific"/>
    <property type="evidence" value="ECO:0007669"/>
    <property type="project" value="InterPro"/>
</dbReference>
<dbReference type="CDD" id="cd00067">
    <property type="entry name" value="GAL4"/>
    <property type="match status" value="1"/>
</dbReference>
<dbReference type="InterPro" id="IPR001138">
    <property type="entry name" value="Zn2Cys6_DnaBD"/>
</dbReference>
<dbReference type="PANTHER" id="PTHR47338">
    <property type="entry name" value="ZN(II)2CYS6 TRANSCRIPTION FACTOR (EUROFUNG)-RELATED"/>
    <property type="match status" value="1"/>
</dbReference>
<dbReference type="Pfam" id="PF00172">
    <property type="entry name" value="Zn_clus"/>
    <property type="match status" value="1"/>
</dbReference>
<dbReference type="GO" id="GO:0008270">
    <property type="term" value="F:zinc ion binding"/>
    <property type="evidence" value="ECO:0007669"/>
    <property type="project" value="InterPro"/>
</dbReference>
<evidence type="ECO:0000259" key="7">
    <source>
        <dbReference type="PROSITE" id="PS50048"/>
    </source>
</evidence>
<reference evidence="8 9" key="1">
    <citation type="journal article" date="2012" name="Appl. Environ. Microbiol.">
        <title>Short-read sequencing for genomic analysis of the brown rot fungus Fibroporia radiculosa.</title>
        <authorList>
            <person name="Tang J.D."/>
            <person name="Perkins A.D."/>
            <person name="Sonstegard T.S."/>
            <person name="Schroeder S.G."/>
            <person name="Burgess S.C."/>
            <person name="Diehl S.V."/>
        </authorList>
    </citation>
    <scope>NUCLEOTIDE SEQUENCE [LARGE SCALE GENOMIC DNA]</scope>
    <source>
        <strain evidence="8 9">TFFH 294</strain>
    </source>
</reference>
<keyword evidence="2" id="KW-0479">Metal-binding</keyword>
<dbReference type="PANTHER" id="PTHR47338:SF5">
    <property type="entry name" value="ZN(II)2CYS6 TRANSCRIPTION FACTOR (EUROFUNG)"/>
    <property type="match status" value="1"/>
</dbReference>
<comment type="subcellular location">
    <subcellularLocation>
        <location evidence="1">Nucleus</location>
    </subcellularLocation>
</comment>
<dbReference type="GO" id="GO:0005634">
    <property type="term" value="C:nucleus"/>
    <property type="evidence" value="ECO:0007669"/>
    <property type="project" value="UniProtKB-SubCell"/>
</dbReference>
<dbReference type="Gene3D" id="4.10.240.10">
    <property type="entry name" value="Zn(2)-C6 fungal-type DNA-binding domain"/>
    <property type="match status" value="1"/>
</dbReference>
<sequence>MSGEFPNLFPVSHNRSYVGGGDIHFVNDAIEYSHACYAYQPSEYGNNGFTGHGSFSAGSSTTVLHPGASSMSDASRSTPQDTALLDSSIGHGPHASGRSSLQLHCDLSHLPPHPLGNDQAVEPMSASSSTSEAKPRRSSAAPEKRTGKSRREKLKLELAPDQPLTTQGKPRTRVYVACVQCRSRKIRCDGAKPVCHNCSRRTSGDACSYDVAPKRRGPDKTPGARQRTAGMANTDGERPRRRRRTTAEPVDTKESSFGDFAETSRGPGLLSAPPHHISLSPRTPSPQFHGGDFQDVHATSNMLNQDLTPISISTPTEIHMPMHQHSLSHPSLSFHKPHDDPSYTQSELQYETVPFEYAVSTLGPTYSTAGSDSLVTHSQDEQDDAIHVKAELPSEPSLRYARDTWWDVLLGLYATSYDHPHGQPFHLTPGARHAATQQVHADLRFLLRYSSYWLSFINIPRLLRRLRDPESRCSLQPSFVWSVLALATFLQSSDGGHGAGAHGRDRALKLKEEAQCALEASLTASWVDDNLAQASWMIAFFEVCTHPLHATQRVRSSLSMLDSLLRYLSLATVDRNDPRVTVFPPRCAPVIAAASEVHHRDSQEFYVVQHSTRTSPSSQDPCWCASYTFGQMSPSGMELAPLWSHTPAWINSWTEGEIQKEECRRLVWSSVMLIAGYTSYNVAASMPQIELFAMDPANYAVLFPGESLMSSSNFSPKESVWALYMRSLLLWNSCVRMYNDLSVSDAEKGRFVADTWQEIDTIEQLLSRHKCNIERTFMFVSRDYLFITRLYIYREAQRFAPHLGVNAHTIRQKAEEWLTHHNSMAKRTMYGLHTVTGQPTSSLSGRPFYFWWFLGHVFRSISTLVSPSRHVQSLVDLLLRAAPLKNRPENERLQADELYRTGLPLRIPSPRQASPEPTVTQRNANYVHPCPHCTPDNSYGWRCPQPIVDPDVDPDNAFHADDGTPPGHAYCGNCENILGLQAPSTTKCDMCQVSFCGVGVPSRCVAAPLITQHPHGLSDLGDLIQCGEIYDCFDGNTVEVDIMLDYLTFHSLTPRHIYREIVLHLLRQPRQFAPLIELDLFMDVHNVAGGTDPDPTAPRHRICRVCATEVLLWGLRDWWIRERRKGLLEEWVTKRPDCPDGSGCTRQKDHSHAKELNHMIIPPDVHSDASGDDLQHRYQGSSRLAHGIPIPNLVPPPPAMLESDPDAYHELEYEVRRLASMTDRSSQDRVDSLL</sequence>
<feature type="compositionally biased region" description="Polar residues" evidence="6">
    <location>
        <begin position="65"/>
        <end position="81"/>
    </location>
</feature>
<feature type="domain" description="Zn(2)-C6 fungal-type" evidence="7">
    <location>
        <begin position="177"/>
        <end position="209"/>
    </location>
</feature>
<organism evidence="8 9">
    <name type="scientific">Fibroporia radiculosa</name>
    <dbReference type="NCBI Taxonomy" id="599839"/>
    <lineage>
        <taxon>Eukaryota</taxon>
        <taxon>Fungi</taxon>
        <taxon>Dikarya</taxon>
        <taxon>Basidiomycota</taxon>
        <taxon>Agaricomycotina</taxon>
        <taxon>Agaricomycetes</taxon>
        <taxon>Polyporales</taxon>
        <taxon>Fibroporiaceae</taxon>
        <taxon>Fibroporia</taxon>
    </lineage>
</organism>
<dbReference type="PROSITE" id="PS00463">
    <property type="entry name" value="ZN2_CY6_FUNGAL_1"/>
    <property type="match status" value="1"/>
</dbReference>
<dbReference type="STRING" id="599839.J4GRE3"/>
<evidence type="ECO:0000313" key="9">
    <source>
        <dbReference type="Proteomes" id="UP000006352"/>
    </source>
</evidence>
<evidence type="ECO:0000256" key="5">
    <source>
        <dbReference type="ARBA" id="ARBA00023242"/>
    </source>
</evidence>
<keyword evidence="4" id="KW-0804">Transcription</keyword>